<protein>
    <recommendedName>
        <fullName evidence="4">Integral membrane protein</fullName>
    </recommendedName>
</protein>
<feature type="transmembrane region" description="Helical" evidence="1">
    <location>
        <begin position="144"/>
        <end position="167"/>
    </location>
</feature>
<keyword evidence="3" id="KW-1185">Reference proteome</keyword>
<sequence>MTMQSSPVSRQDRLDRPSLADRVSFEPSMPGLTHVRMKPARSGRAAAALAKLATAIRTRMAGPGGYYNLGNVLGLLMGITIQLASSRGAGMRGGGALFDYLAGSSGALALTLATLVFFCSGEAYHRAWAGPGGPDPALNRIGDFLSGIGAIWLGVALLLFGQPLLAATAGLMHALGKFGSAAHRPGAAFAGWPAGWPDPFRSAVLGSRLPAMLAATLSAVTALPLVWSGGSLALVATPLTLLACYLLWAWADLLLFTTSAGEIRNTSTK</sequence>
<gene>
    <name evidence="2" type="ORF">NKI33_06055</name>
</gene>
<dbReference type="RefSeq" id="WP_287273322.1">
    <property type="nucleotide sequence ID" value="NZ_JAMYMY010000005.1"/>
</dbReference>
<reference evidence="2 3" key="1">
    <citation type="journal article" date="2024" name="Proc. Natl. Acad. Sci. U.S.A.">
        <title>The evolutionary genomics of adaptation to stress in wild rhizobium bacteria.</title>
        <authorList>
            <person name="Kehlet-Delgado H."/>
            <person name="Montoya A.P."/>
            <person name="Jensen K.T."/>
            <person name="Wendlandt C.E."/>
            <person name="Dexheimer C."/>
            <person name="Roberts M."/>
            <person name="Torres Martinez L."/>
            <person name="Friesen M.L."/>
            <person name="Griffitts J.S."/>
            <person name="Porter S.S."/>
        </authorList>
    </citation>
    <scope>NUCLEOTIDE SEQUENCE [LARGE SCALE GENOMIC DNA]</scope>
    <source>
        <strain evidence="2 3">M0729</strain>
    </source>
</reference>
<feature type="transmembrane region" description="Helical" evidence="1">
    <location>
        <begin position="66"/>
        <end position="85"/>
    </location>
</feature>
<keyword evidence="1" id="KW-1133">Transmembrane helix</keyword>
<keyword evidence="1" id="KW-0472">Membrane</keyword>
<dbReference type="EMBL" id="JAMYPJ010000006">
    <property type="protein sequence ID" value="MER8932526.1"/>
    <property type="molecule type" value="Genomic_DNA"/>
</dbReference>
<evidence type="ECO:0000256" key="1">
    <source>
        <dbReference type="SAM" id="Phobius"/>
    </source>
</evidence>
<feature type="transmembrane region" description="Helical" evidence="1">
    <location>
        <begin position="97"/>
        <end position="124"/>
    </location>
</feature>
<feature type="transmembrane region" description="Helical" evidence="1">
    <location>
        <begin position="233"/>
        <end position="256"/>
    </location>
</feature>
<feature type="transmembrane region" description="Helical" evidence="1">
    <location>
        <begin position="209"/>
        <end position="227"/>
    </location>
</feature>
<dbReference type="Proteomes" id="UP001464387">
    <property type="component" value="Unassembled WGS sequence"/>
</dbReference>
<evidence type="ECO:0008006" key="4">
    <source>
        <dbReference type="Google" id="ProtNLM"/>
    </source>
</evidence>
<name>A0ABV1YBH8_9HYPH</name>
<organism evidence="2 3">
    <name type="scientific">Mesorhizobium opportunistum</name>
    <dbReference type="NCBI Taxonomy" id="593909"/>
    <lineage>
        <taxon>Bacteria</taxon>
        <taxon>Pseudomonadati</taxon>
        <taxon>Pseudomonadota</taxon>
        <taxon>Alphaproteobacteria</taxon>
        <taxon>Hyphomicrobiales</taxon>
        <taxon>Phyllobacteriaceae</taxon>
        <taxon>Mesorhizobium</taxon>
    </lineage>
</organism>
<keyword evidence="1" id="KW-0812">Transmembrane</keyword>
<evidence type="ECO:0000313" key="3">
    <source>
        <dbReference type="Proteomes" id="UP001464387"/>
    </source>
</evidence>
<evidence type="ECO:0000313" key="2">
    <source>
        <dbReference type="EMBL" id="MER8932526.1"/>
    </source>
</evidence>
<comment type="caution">
    <text evidence="2">The sequence shown here is derived from an EMBL/GenBank/DDBJ whole genome shotgun (WGS) entry which is preliminary data.</text>
</comment>
<accession>A0ABV1YBH8</accession>
<proteinExistence type="predicted"/>